<feature type="domain" description="Putative endonuclease Z1" evidence="2">
    <location>
        <begin position="529"/>
        <end position="728"/>
    </location>
</feature>
<evidence type="ECO:0000256" key="1">
    <source>
        <dbReference type="SAM" id="MobiDB-lite"/>
    </source>
</evidence>
<keyword evidence="3" id="KW-0255">Endonuclease</keyword>
<name>A0A2P6MVA4_9EUKA</name>
<protein>
    <submittedName>
        <fullName evidence="3">Endonuclease</fullName>
    </submittedName>
</protein>
<evidence type="ECO:0000313" key="4">
    <source>
        <dbReference type="Proteomes" id="UP000241769"/>
    </source>
</evidence>
<sequence>RQPRGYWVFGFRGPSQTSLETTYKTAQMQSEEFQDLTSKFLDSDSDTEELRRRIRTRGEKNFFGEEAMNSNSDDVVDNPNTSTFRDRYCAELRSQIGEKGAVEVMERAEELYHKLRMCDDTKSGGVMGQVQSGKTIYIKALAACHADHIGGLVIILTGRINSLRTQTQKRMQSQPKEGDSLGSAFDEGINFITGEDDIQGKNNGPVRKAACLPENTRKPGIAVIKKNNTSLDWLKKMLGDSEKATRTQQSVAGGLGSYLLREAIIIDDECDDASVNYHGEFDNPSKIYAAITGCISLWTNNDKTCYYLGLTATPQSIILSFVEGNSLFPEFIHSLPTDDIRYVGLNGMFSEGTKMVVNVPPEEATQSVQLDPWVQVFNTTPESIEARGNQGAPDPSQPRVLRIRGRIIRRATMKKGKGSLGLKFDDSAKILDSREFRDERFSKPDRKIDRNWCQALADASGKDLRIVEIGPQSVPQSKRHFKVSVVANEVPELLVLHSVSNKTYTLLGDKIVAIIDDPVEAIRQLKLFHCSLFHFSSRNAVSKLGYQHITERWAILRQQIEQLSPKHPQRQPPLRRLFDGVWADLDPKEIYTDDEFWPEVMYILENTQIKWCTSSHEAKEEKIKDFDYDSSDTNTPEVMIIVGGDMLGRGITLKGLTISYYVRTTKIANWDTTLQHCRWFGWHLNDHDLVRLFTTEAQLKIFKKLAEFNRNLCEGIARIEKLPGKSKDNIITLMTCPEIRPTQPLKMKNRVDMYNTTVRSSHNKPLRDPDGMALAVEALENLHDLYEREGRIITERRGHLVVDVKLEEIKNFILDFGERVPDQLVVIKRKIQKSMDERTTINLVFRGKMSRVQKTGDLKNSRHKIVRKGVSPHSFHGQLITLGAASRKWAKGESVDHILLEPQNDKNDHRRDELFDLSCAEKHNYHTDWFSQYHKNGEDRQKRSEDAPILLIFYILDSKYISKTSEAPDQQMGVDDTPYVGAVAFFPRELDGHEVANKQVNGSYEVYDPLHYHDHLSNKDISPIVDIVDAMDDRVIRDSLNDKKRKKSKKRRAESQLRDDDDEQEVVPVVRGRKRMRQLKTVIVFMLKLPRTPAEDDPQ</sequence>
<dbReference type="InParanoid" id="A0A2P6MVA4"/>
<proteinExistence type="predicted"/>
<feature type="region of interest" description="Disordered" evidence="1">
    <location>
        <begin position="1042"/>
        <end position="1066"/>
    </location>
</feature>
<reference evidence="3 4" key="1">
    <citation type="journal article" date="2018" name="Genome Biol. Evol.">
        <title>Multiple Roots of Fruiting Body Formation in Amoebozoa.</title>
        <authorList>
            <person name="Hillmann F."/>
            <person name="Forbes G."/>
            <person name="Novohradska S."/>
            <person name="Ferling I."/>
            <person name="Riege K."/>
            <person name="Groth M."/>
            <person name="Westermann M."/>
            <person name="Marz M."/>
            <person name="Spaller T."/>
            <person name="Winckler T."/>
            <person name="Schaap P."/>
            <person name="Glockner G."/>
        </authorList>
    </citation>
    <scope>NUCLEOTIDE SEQUENCE [LARGE SCALE GENOMIC DNA]</scope>
    <source>
        <strain evidence="3 4">Jena</strain>
    </source>
</reference>
<dbReference type="EMBL" id="MDYQ01000376">
    <property type="protein sequence ID" value="PRP75576.1"/>
    <property type="molecule type" value="Genomic_DNA"/>
</dbReference>
<dbReference type="GO" id="GO:0004519">
    <property type="term" value="F:endonuclease activity"/>
    <property type="evidence" value="ECO:0007669"/>
    <property type="project" value="UniProtKB-KW"/>
</dbReference>
<dbReference type="Proteomes" id="UP000241769">
    <property type="component" value="Unassembled WGS sequence"/>
</dbReference>
<dbReference type="AlphaFoldDB" id="A0A2P6MVA4"/>
<dbReference type="Pfam" id="PF10593">
    <property type="entry name" value="Z1"/>
    <property type="match status" value="1"/>
</dbReference>
<accession>A0A2P6MVA4</accession>
<keyword evidence="3" id="KW-0378">Hydrolase</keyword>
<dbReference type="InterPro" id="IPR018310">
    <property type="entry name" value="Put_endonuclease_Z1-dom"/>
</dbReference>
<keyword evidence="3" id="KW-0540">Nuclease</keyword>
<feature type="compositionally biased region" description="Basic residues" evidence="1">
    <location>
        <begin position="1043"/>
        <end position="1052"/>
    </location>
</feature>
<keyword evidence="4" id="KW-1185">Reference proteome</keyword>
<organism evidence="3 4">
    <name type="scientific">Planoprotostelium fungivorum</name>
    <dbReference type="NCBI Taxonomy" id="1890364"/>
    <lineage>
        <taxon>Eukaryota</taxon>
        <taxon>Amoebozoa</taxon>
        <taxon>Evosea</taxon>
        <taxon>Variosea</taxon>
        <taxon>Cavosteliida</taxon>
        <taxon>Cavosteliaceae</taxon>
        <taxon>Planoprotostelium</taxon>
    </lineage>
</organism>
<gene>
    <name evidence="3" type="ORF">PROFUN_16478</name>
</gene>
<feature type="non-terminal residue" evidence="3">
    <location>
        <position position="1"/>
    </location>
</feature>
<evidence type="ECO:0000259" key="2">
    <source>
        <dbReference type="Pfam" id="PF10593"/>
    </source>
</evidence>
<evidence type="ECO:0000313" key="3">
    <source>
        <dbReference type="EMBL" id="PRP75576.1"/>
    </source>
</evidence>
<comment type="caution">
    <text evidence="3">The sequence shown here is derived from an EMBL/GenBank/DDBJ whole genome shotgun (WGS) entry which is preliminary data.</text>
</comment>